<proteinExistence type="inferred from homology"/>
<dbReference type="HAMAP" id="MF_00048">
    <property type="entry name" value="UPF0102"/>
    <property type="match status" value="1"/>
</dbReference>
<dbReference type="GO" id="GO:0003676">
    <property type="term" value="F:nucleic acid binding"/>
    <property type="evidence" value="ECO:0007669"/>
    <property type="project" value="InterPro"/>
</dbReference>
<comment type="similarity">
    <text evidence="1 2">Belongs to the UPF0102 family.</text>
</comment>
<dbReference type="InterPro" id="IPR011856">
    <property type="entry name" value="tRNA_endonuc-like_dom_sf"/>
</dbReference>
<dbReference type="EMBL" id="MWWS01000004">
    <property type="protein sequence ID" value="OZG50054.1"/>
    <property type="molecule type" value="Genomic_DNA"/>
</dbReference>
<evidence type="ECO:0000256" key="2">
    <source>
        <dbReference type="HAMAP-Rule" id="MF_00048"/>
    </source>
</evidence>
<dbReference type="RefSeq" id="WP_094722590.1">
    <property type="nucleotide sequence ID" value="NZ_MWWS01000004.1"/>
</dbReference>
<dbReference type="NCBIfam" id="NF009150">
    <property type="entry name" value="PRK12497.1-3"/>
    <property type="match status" value="1"/>
</dbReference>
<keyword evidence="3" id="KW-0255">Endonuclease</keyword>
<gene>
    <name evidence="3" type="ORF">BOCO_0571</name>
</gene>
<sequence length="154" mass="17469">MKISNTITDSTCSLNNGLRLAESRLLSPNLTARTLGSLGEEYVAQWLQTLGWQIVDRNWSTRYGELDIVALDQRNCLVFVEVKTRRTTQFGRPEEAVAPNKQIHLKHAASLWLMKQHNNRNIRHQNIRFDVAAVSVCSNDTHPTVSIKLIQGAF</sequence>
<dbReference type="SUPFAM" id="SSF52980">
    <property type="entry name" value="Restriction endonuclease-like"/>
    <property type="match status" value="1"/>
</dbReference>
<dbReference type="Proteomes" id="UP000216004">
    <property type="component" value="Unassembled WGS sequence"/>
</dbReference>
<dbReference type="OrthoDB" id="9794876at2"/>
<dbReference type="InterPro" id="IPR011335">
    <property type="entry name" value="Restrct_endonuc-II-like"/>
</dbReference>
<reference evidence="3 4" key="1">
    <citation type="journal article" date="2017" name="BMC Genomics">
        <title>Comparative genomic and phylogenomic analyses of the Bifidobacteriaceae family.</title>
        <authorList>
            <person name="Lugli G.A."/>
            <person name="Milani C."/>
            <person name="Turroni F."/>
            <person name="Duranti S."/>
            <person name="Mancabelli L."/>
            <person name="Mangifesta M."/>
            <person name="Ferrario C."/>
            <person name="Modesto M."/>
            <person name="Mattarelli P."/>
            <person name="Jiri K."/>
            <person name="van Sinderen D."/>
            <person name="Ventura M."/>
        </authorList>
    </citation>
    <scope>NUCLEOTIDE SEQUENCE [LARGE SCALE GENOMIC DNA]</scope>
    <source>
        <strain evidence="3 4">DSM 22924</strain>
    </source>
</reference>
<dbReference type="Gene3D" id="3.40.1350.10">
    <property type="match status" value="1"/>
</dbReference>
<keyword evidence="4" id="KW-1185">Reference proteome</keyword>
<dbReference type="CDD" id="cd20736">
    <property type="entry name" value="PoNe_Nuclease"/>
    <property type="match status" value="1"/>
</dbReference>
<dbReference type="GO" id="GO:0004519">
    <property type="term" value="F:endonuclease activity"/>
    <property type="evidence" value="ECO:0007669"/>
    <property type="project" value="UniProtKB-KW"/>
</dbReference>
<dbReference type="PANTHER" id="PTHR34039">
    <property type="entry name" value="UPF0102 PROTEIN YRAN"/>
    <property type="match status" value="1"/>
</dbReference>
<accession>A0A261ET59</accession>
<dbReference type="NCBIfam" id="TIGR00252">
    <property type="entry name" value="YraN family protein"/>
    <property type="match status" value="1"/>
</dbReference>
<dbReference type="PANTHER" id="PTHR34039:SF1">
    <property type="entry name" value="UPF0102 PROTEIN YRAN"/>
    <property type="match status" value="1"/>
</dbReference>
<evidence type="ECO:0000313" key="3">
    <source>
        <dbReference type="EMBL" id="OZG50054.1"/>
    </source>
</evidence>
<dbReference type="NCBIfam" id="NF009154">
    <property type="entry name" value="PRK12497.3-3"/>
    <property type="match status" value="1"/>
</dbReference>
<dbReference type="Pfam" id="PF02021">
    <property type="entry name" value="UPF0102"/>
    <property type="match status" value="1"/>
</dbReference>
<name>A0A261ET59_9BIFI</name>
<keyword evidence="3" id="KW-0378">Hydrolase</keyword>
<evidence type="ECO:0000313" key="4">
    <source>
        <dbReference type="Proteomes" id="UP000216004"/>
    </source>
</evidence>
<evidence type="ECO:0000256" key="1">
    <source>
        <dbReference type="ARBA" id="ARBA00006738"/>
    </source>
</evidence>
<keyword evidence="3" id="KW-0540">Nuclease</keyword>
<organism evidence="3 4">
    <name type="scientific">Bombiscardovia coagulans</name>
    <dbReference type="NCBI Taxonomy" id="686666"/>
    <lineage>
        <taxon>Bacteria</taxon>
        <taxon>Bacillati</taxon>
        <taxon>Actinomycetota</taxon>
        <taxon>Actinomycetes</taxon>
        <taxon>Bifidobacteriales</taxon>
        <taxon>Bifidobacteriaceae</taxon>
        <taxon>Bombiscardovia</taxon>
    </lineage>
</organism>
<dbReference type="InterPro" id="IPR003509">
    <property type="entry name" value="UPF0102_YraN-like"/>
</dbReference>
<dbReference type="AlphaFoldDB" id="A0A261ET59"/>
<comment type="caution">
    <text evidence="3">The sequence shown here is derived from an EMBL/GenBank/DDBJ whole genome shotgun (WGS) entry which is preliminary data.</text>
</comment>
<protein>
    <recommendedName>
        <fullName evidence="2">UPF0102 protein BOCO_0571</fullName>
    </recommendedName>
</protein>